<feature type="region of interest" description="Disordered" evidence="1">
    <location>
        <begin position="29"/>
        <end position="56"/>
    </location>
</feature>
<dbReference type="EMBL" id="BAQP01000087">
    <property type="protein sequence ID" value="GBQ24018.1"/>
    <property type="molecule type" value="Genomic_DNA"/>
</dbReference>
<reference evidence="2" key="1">
    <citation type="submission" date="2013-04" db="EMBL/GenBank/DDBJ databases">
        <title>The genome sequencing project of 58 acetic acid bacteria.</title>
        <authorList>
            <person name="Okamoto-Kainuma A."/>
            <person name="Ishikawa M."/>
            <person name="Umino S."/>
            <person name="Koizumi Y."/>
            <person name="Shiwa Y."/>
            <person name="Yoshikawa H."/>
            <person name="Matsutani M."/>
            <person name="Matsushita K."/>
        </authorList>
    </citation>
    <scope>NUCLEOTIDE SEQUENCE</scope>
    <source>
        <strain evidence="2">DSM 12717</strain>
    </source>
</reference>
<accession>A0ABQ0P6A6</accession>
<evidence type="ECO:0000256" key="1">
    <source>
        <dbReference type="SAM" id="MobiDB-lite"/>
    </source>
</evidence>
<evidence type="ECO:0000313" key="2">
    <source>
        <dbReference type="EMBL" id="GBQ24018.1"/>
    </source>
</evidence>
<dbReference type="Proteomes" id="UP001060895">
    <property type="component" value="Unassembled WGS sequence"/>
</dbReference>
<evidence type="ECO:0000313" key="3">
    <source>
        <dbReference type="Proteomes" id="UP001060895"/>
    </source>
</evidence>
<feature type="compositionally biased region" description="Polar residues" evidence="1">
    <location>
        <begin position="43"/>
        <end position="56"/>
    </location>
</feature>
<name>A0ABQ0P6A6_9PROT</name>
<protein>
    <submittedName>
        <fullName evidence="2">Uncharacterized protein</fullName>
    </submittedName>
</protein>
<comment type="caution">
    <text evidence="2">The sequence shown here is derived from an EMBL/GenBank/DDBJ whole genome shotgun (WGS) entry which is preliminary data.</text>
</comment>
<organism evidence="2 3">
    <name type="scientific">Gluconacetobacter sacchari DSM 12717</name>
    <dbReference type="NCBI Taxonomy" id="1307940"/>
    <lineage>
        <taxon>Bacteria</taxon>
        <taxon>Pseudomonadati</taxon>
        <taxon>Pseudomonadota</taxon>
        <taxon>Alphaproteobacteria</taxon>
        <taxon>Acetobacterales</taxon>
        <taxon>Acetobacteraceae</taxon>
        <taxon>Gluconacetobacter</taxon>
    </lineage>
</organism>
<proteinExistence type="predicted"/>
<gene>
    <name evidence="2" type="ORF">AA12717_1662</name>
</gene>
<keyword evidence="3" id="KW-1185">Reference proteome</keyword>
<sequence length="56" mass="6477">MEWMTPFRMGTHAMHPSLALPYIDMVAPSGRNDPDKGGKGQEWNRTTFTNRNRCHM</sequence>